<dbReference type="EMBL" id="OCYS01000134">
    <property type="protein sequence ID" value="SON92374.1"/>
    <property type="molecule type" value="Genomic_DNA"/>
</dbReference>
<accession>A0AB38E5G5</accession>
<dbReference type="Proteomes" id="UP000234166">
    <property type="component" value="Unassembled WGS sequence"/>
</dbReference>
<comment type="caution">
    <text evidence="3">The sequence shown here is derived from an EMBL/GenBank/DDBJ whole genome shotgun (WGS) entry which is preliminary data.</text>
</comment>
<organism evidence="3 4">
    <name type="scientific">Xanthomonas campestris pv. phaseoli</name>
    <dbReference type="NCBI Taxonomy" id="317013"/>
    <lineage>
        <taxon>Bacteria</taxon>
        <taxon>Pseudomonadati</taxon>
        <taxon>Pseudomonadota</taxon>
        <taxon>Gammaproteobacteria</taxon>
        <taxon>Lysobacterales</taxon>
        <taxon>Lysobacteraceae</taxon>
        <taxon>Xanthomonas</taxon>
    </lineage>
</organism>
<evidence type="ECO:0000313" key="3">
    <source>
        <dbReference type="EMBL" id="SON92374.1"/>
    </source>
</evidence>
<evidence type="ECO:0000313" key="2">
    <source>
        <dbReference type="EMBL" id="SON87314.1"/>
    </source>
</evidence>
<evidence type="ECO:0000313" key="4">
    <source>
        <dbReference type="Proteomes" id="UP000234166"/>
    </source>
</evidence>
<dbReference type="EMBL" id="OCYT01000140">
    <property type="protein sequence ID" value="SON87314.1"/>
    <property type="molecule type" value="Genomic_DNA"/>
</dbReference>
<evidence type="ECO:0000256" key="1">
    <source>
        <dbReference type="SAM" id="MobiDB-lite"/>
    </source>
</evidence>
<gene>
    <name evidence="2" type="ORF">XAP6984_800042</name>
    <name evidence="3" type="ORF">XAP7430_760042</name>
</gene>
<feature type="region of interest" description="Disordered" evidence="1">
    <location>
        <begin position="46"/>
        <end position="66"/>
    </location>
</feature>
<protein>
    <recommendedName>
        <fullName evidence="6">Secreted protein</fullName>
    </recommendedName>
</protein>
<name>A0AB38E5G5_XANCH</name>
<keyword evidence="5" id="KW-1185">Reference proteome</keyword>
<evidence type="ECO:0000313" key="5">
    <source>
        <dbReference type="Proteomes" id="UP000234181"/>
    </source>
</evidence>
<dbReference type="AlphaFoldDB" id="A0AB38E5G5"/>
<reference evidence="4 5" key="1">
    <citation type="submission" date="2017-10" db="EMBL/GenBank/DDBJ databases">
        <authorList>
            <person name="Regsiter A."/>
            <person name="William W."/>
        </authorList>
    </citation>
    <scope>NUCLEOTIDE SEQUENCE [LARGE SCALE GENOMIC DNA]</scope>
    <source>
        <strain evidence="2 5">CFBP6984</strain>
        <strain evidence="3 4">CFBP7430</strain>
    </source>
</reference>
<proteinExistence type="predicted"/>
<sequence>MFATRAVEVVWFIGTILAVELLDCRVQKEFPAFHLQNVRAFGGTGVLQPGTPNSRPNGITKPLCKP</sequence>
<dbReference type="Proteomes" id="UP000234181">
    <property type="component" value="Unassembled WGS sequence"/>
</dbReference>
<evidence type="ECO:0008006" key="6">
    <source>
        <dbReference type="Google" id="ProtNLM"/>
    </source>
</evidence>